<evidence type="ECO:0000259" key="11">
    <source>
        <dbReference type="PROSITE" id="PS50262"/>
    </source>
</evidence>
<dbReference type="PANTHER" id="PTHR24241:SF59">
    <property type="entry name" value="ADIPOKINETIC HORMONE RECEPTOR, ISOFORM C"/>
    <property type="match status" value="1"/>
</dbReference>
<evidence type="ECO:0000256" key="10">
    <source>
        <dbReference type="RuleBase" id="RU046427"/>
    </source>
</evidence>
<comment type="subcellular location">
    <subcellularLocation>
        <location evidence="1 10">Cell membrane</location>
        <topology evidence="1 10">Multi-pass membrane protein</topology>
    </subcellularLocation>
</comment>
<keyword evidence="5 10" id="KW-0297">G-protein coupled receptor</keyword>
<dbReference type="AlphaFoldDB" id="A0A1S3HC57"/>
<dbReference type="SUPFAM" id="SSF81321">
    <property type="entry name" value="Family A G protein-coupled receptor-like"/>
    <property type="match status" value="1"/>
</dbReference>
<keyword evidence="3 10" id="KW-0812">Transmembrane</keyword>
<feature type="transmembrane region" description="Helical" evidence="10">
    <location>
        <begin position="143"/>
        <end position="164"/>
    </location>
</feature>
<evidence type="ECO:0000256" key="2">
    <source>
        <dbReference type="ARBA" id="ARBA00022475"/>
    </source>
</evidence>
<dbReference type="GO" id="GO:0032870">
    <property type="term" value="P:cellular response to hormone stimulus"/>
    <property type="evidence" value="ECO:0007669"/>
    <property type="project" value="TreeGrafter"/>
</dbReference>
<evidence type="ECO:0000313" key="12">
    <source>
        <dbReference type="Proteomes" id="UP000085678"/>
    </source>
</evidence>
<evidence type="ECO:0000256" key="3">
    <source>
        <dbReference type="ARBA" id="ARBA00022692"/>
    </source>
</evidence>
<organism evidence="12 13">
    <name type="scientific">Lingula anatina</name>
    <name type="common">Brachiopod</name>
    <name type="synonym">Lingula unguis</name>
    <dbReference type="NCBI Taxonomy" id="7574"/>
    <lineage>
        <taxon>Eukaryota</taxon>
        <taxon>Metazoa</taxon>
        <taxon>Spiralia</taxon>
        <taxon>Lophotrochozoa</taxon>
        <taxon>Brachiopoda</taxon>
        <taxon>Linguliformea</taxon>
        <taxon>Lingulata</taxon>
        <taxon>Lingulida</taxon>
        <taxon>Linguloidea</taxon>
        <taxon>Lingulidae</taxon>
        <taxon>Lingula</taxon>
    </lineage>
</organism>
<evidence type="ECO:0000256" key="4">
    <source>
        <dbReference type="ARBA" id="ARBA00022989"/>
    </source>
</evidence>
<name>A0A1S3HC57_LINAN</name>
<keyword evidence="6 10" id="KW-0472">Membrane</keyword>
<comment type="similarity">
    <text evidence="10">Belongs to the G-protein coupled receptor 1 family. Vasopressin/oxytocin receptor subfamily.</text>
</comment>
<dbReference type="Pfam" id="PF00001">
    <property type="entry name" value="7tm_1"/>
    <property type="match status" value="1"/>
</dbReference>
<dbReference type="InterPro" id="IPR001817">
    <property type="entry name" value="Vasoprsn_rcpt"/>
</dbReference>
<keyword evidence="12" id="KW-1185">Reference proteome</keyword>
<dbReference type="OrthoDB" id="6435638at2759"/>
<dbReference type="InterPro" id="IPR017452">
    <property type="entry name" value="GPCR_Rhodpsn_7TM"/>
</dbReference>
<dbReference type="PRINTS" id="PR00237">
    <property type="entry name" value="GPCRRHODOPSN"/>
</dbReference>
<dbReference type="Gene3D" id="1.20.1070.10">
    <property type="entry name" value="Rhodopsin 7-helix transmembrane proteins"/>
    <property type="match status" value="1"/>
</dbReference>
<keyword evidence="7 10" id="KW-0675">Receptor</keyword>
<feature type="transmembrane region" description="Helical" evidence="10">
    <location>
        <begin position="340"/>
        <end position="362"/>
    </location>
</feature>
<reference evidence="13" key="1">
    <citation type="submission" date="2025-08" db="UniProtKB">
        <authorList>
            <consortium name="RefSeq"/>
        </authorList>
    </citation>
    <scope>IDENTIFICATION</scope>
    <source>
        <tissue evidence="13">Gonads</tissue>
    </source>
</reference>
<evidence type="ECO:0000256" key="8">
    <source>
        <dbReference type="ARBA" id="ARBA00023180"/>
    </source>
</evidence>
<gene>
    <name evidence="13" type="primary">LOC106153965</name>
</gene>
<dbReference type="Proteomes" id="UP000085678">
    <property type="component" value="Unplaced"/>
</dbReference>
<feature type="transmembrane region" description="Helical" evidence="10">
    <location>
        <begin position="306"/>
        <end position="328"/>
    </location>
</feature>
<dbReference type="PROSITE" id="PS50262">
    <property type="entry name" value="G_PROTEIN_RECEP_F1_2"/>
    <property type="match status" value="1"/>
</dbReference>
<evidence type="ECO:0000256" key="5">
    <source>
        <dbReference type="ARBA" id="ARBA00023040"/>
    </source>
</evidence>
<evidence type="ECO:0000313" key="13">
    <source>
        <dbReference type="RefSeq" id="XP_013383580.1"/>
    </source>
</evidence>
<keyword evidence="2" id="KW-1003">Cell membrane</keyword>
<evidence type="ECO:0000256" key="7">
    <source>
        <dbReference type="ARBA" id="ARBA00023170"/>
    </source>
</evidence>
<feature type="transmembrane region" description="Helical" evidence="10">
    <location>
        <begin position="236"/>
        <end position="259"/>
    </location>
</feature>
<keyword evidence="9 10" id="KW-0807">Transducer</keyword>
<dbReference type="GO" id="GO:0005000">
    <property type="term" value="F:vasopressin receptor activity"/>
    <property type="evidence" value="ECO:0007669"/>
    <property type="project" value="InterPro"/>
</dbReference>
<feature type="transmembrane region" description="Helical" evidence="10">
    <location>
        <begin position="185"/>
        <end position="207"/>
    </location>
</feature>
<feature type="transmembrane region" description="Helical" evidence="10">
    <location>
        <begin position="69"/>
        <end position="94"/>
    </location>
</feature>
<dbReference type="RefSeq" id="XP_013383580.1">
    <property type="nucleotide sequence ID" value="XM_013528126.1"/>
</dbReference>
<dbReference type="InterPro" id="IPR000276">
    <property type="entry name" value="GPCR_Rhodpsn"/>
</dbReference>
<feature type="transmembrane region" description="Helical" evidence="10">
    <location>
        <begin position="106"/>
        <end position="123"/>
    </location>
</feature>
<evidence type="ECO:0000256" key="9">
    <source>
        <dbReference type="ARBA" id="ARBA00023224"/>
    </source>
</evidence>
<dbReference type="PROSITE" id="PS00237">
    <property type="entry name" value="G_PROTEIN_RECEP_F1_1"/>
    <property type="match status" value="1"/>
</dbReference>
<dbReference type="PRINTS" id="PR00896">
    <property type="entry name" value="VASOPRESSINR"/>
</dbReference>
<evidence type="ECO:0000256" key="6">
    <source>
        <dbReference type="ARBA" id="ARBA00023136"/>
    </source>
</evidence>
<keyword evidence="4 10" id="KW-1133">Transmembrane helix</keyword>
<keyword evidence="8 10" id="KW-0325">Glycoprotein</keyword>
<dbReference type="CDD" id="cd15382">
    <property type="entry name" value="7tmA_AKHR"/>
    <property type="match status" value="1"/>
</dbReference>
<dbReference type="GO" id="GO:0042277">
    <property type="term" value="F:peptide binding"/>
    <property type="evidence" value="ECO:0007669"/>
    <property type="project" value="TreeGrafter"/>
</dbReference>
<dbReference type="GO" id="GO:0005886">
    <property type="term" value="C:plasma membrane"/>
    <property type="evidence" value="ECO:0007669"/>
    <property type="project" value="UniProtKB-SubCell"/>
</dbReference>
<sequence>MDTEIGDNIISVDLWTKHNGAGSNLSYTDGDGFGQSVSIPNDSQRNIIHGNQSEVAQLPLYLMFNSDSLISIVAYACLMFLAAVGNLTVFITLFRNRHRRSRVNMFIMHLAIADMEVTFVMIPIEISWHSTVQWLAGDASCRLLAFCRAFGFYLSSFILVAISLDRYFAIIHPLSMQDADKRAKIMLGISWCLAMVCSIPQSVIFHLEHHPEYFWYTQCVTYHFFPSDAHELAYNLFNFTAVYAMPLVVITMSYSFIIWEITKKTKQSREETTSINETTSRGTSCLRRSGVGNIERARIRTLKMTVMIVLFFVICWTPYYVISAWFWFDSESAKKVDSKIQRAMFLLAVSNSCINPVVYGMFTTTFRREMRKCGCWFKNQLYRTGTSSSKALAIHGMPHFHQPRRLSGL</sequence>
<evidence type="ECO:0000256" key="1">
    <source>
        <dbReference type="ARBA" id="ARBA00004651"/>
    </source>
</evidence>
<dbReference type="PANTHER" id="PTHR24241">
    <property type="entry name" value="NEUROPEPTIDE RECEPTOR-RELATED G-PROTEIN COUPLED RECEPTOR"/>
    <property type="match status" value="1"/>
</dbReference>
<proteinExistence type="inferred from homology"/>
<feature type="domain" description="G-protein coupled receptors family 1 profile" evidence="11">
    <location>
        <begin position="85"/>
        <end position="359"/>
    </location>
</feature>
<accession>A0A1S3HC57</accession>
<dbReference type="GeneID" id="106153965"/>
<protein>
    <submittedName>
        <fullName evidence="13">Gonadotropin-releasing hormone II receptor isoform X2</fullName>
    </submittedName>
</protein>